<evidence type="ECO:0000256" key="2">
    <source>
        <dbReference type="ARBA" id="ARBA00009533"/>
    </source>
</evidence>
<evidence type="ECO:0000256" key="3">
    <source>
        <dbReference type="ARBA" id="ARBA00022793"/>
    </source>
</evidence>
<comment type="similarity">
    <text evidence="2">Belongs to the group II decarboxylase family.</text>
</comment>
<evidence type="ECO:0000313" key="8">
    <source>
        <dbReference type="EMBL" id="KAF6025660.1"/>
    </source>
</evidence>
<dbReference type="Proteomes" id="UP000593567">
    <property type="component" value="Unassembled WGS sequence"/>
</dbReference>
<evidence type="ECO:0000256" key="4">
    <source>
        <dbReference type="ARBA" id="ARBA00022898"/>
    </source>
</evidence>
<dbReference type="PANTHER" id="PTHR42735">
    <property type="match status" value="1"/>
</dbReference>
<feature type="region of interest" description="Disordered" evidence="6">
    <location>
        <begin position="67"/>
        <end position="89"/>
    </location>
</feature>
<evidence type="ECO:0000259" key="7">
    <source>
        <dbReference type="Pfam" id="PF22930"/>
    </source>
</evidence>
<evidence type="ECO:0000256" key="1">
    <source>
        <dbReference type="ARBA" id="ARBA00001933"/>
    </source>
</evidence>
<organism evidence="8 9">
    <name type="scientific">Bugula neritina</name>
    <name type="common">Brown bryozoan</name>
    <name type="synonym">Sertularia neritina</name>
    <dbReference type="NCBI Taxonomy" id="10212"/>
    <lineage>
        <taxon>Eukaryota</taxon>
        <taxon>Metazoa</taxon>
        <taxon>Spiralia</taxon>
        <taxon>Lophotrochozoa</taxon>
        <taxon>Bryozoa</taxon>
        <taxon>Gymnolaemata</taxon>
        <taxon>Cheilostomatida</taxon>
        <taxon>Flustrina</taxon>
        <taxon>Buguloidea</taxon>
        <taxon>Bugulidae</taxon>
        <taxon>Bugula</taxon>
    </lineage>
</organism>
<feature type="compositionally biased region" description="Acidic residues" evidence="6">
    <location>
        <begin position="165"/>
        <end position="174"/>
    </location>
</feature>
<keyword evidence="4" id="KW-0663">Pyridoxal phosphate</keyword>
<dbReference type="GO" id="GO:0016831">
    <property type="term" value="F:carboxy-lyase activity"/>
    <property type="evidence" value="ECO:0007669"/>
    <property type="project" value="UniProtKB-KW"/>
</dbReference>
<name>A0A7J7JHC7_BUGNE</name>
<dbReference type="EMBL" id="VXIV02002437">
    <property type="protein sequence ID" value="KAF6025660.1"/>
    <property type="molecule type" value="Genomic_DNA"/>
</dbReference>
<evidence type="ECO:0000313" key="9">
    <source>
        <dbReference type="Proteomes" id="UP000593567"/>
    </source>
</evidence>
<comment type="cofactor">
    <cofactor evidence="1">
        <name>pyridoxal 5'-phosphate</name>
        <dbReference type="ChEBI" id="CHEBI:597326"/>
    </cofactor>
</comment>
<gene>
    <name evidence="8" type="ORF">EB796_015911</name>
</gene>
<dbReference type="SUPFAM" id="SSF53383">
    <property type="entry name" value="PLP-dependent transferases"/>
    <property type="match status" value="1"/>
</dbReference>
<dbReference type="InterPro" id="IPR055103">
    <property type="entry name" value="PDXDC1-like_2nd"/>
</dbReference>
<dbReference type="InterPro" id="IPR015421">
    <property type="entry name" value="PyrdxlP-dep_Trfase_major"/>
</dbReference>
<comment type="caution">
    <text evidence="8">The sequence shown here is derived from an EMBL/GenBank/DDBJ whole genome shotgun (WGS) entry which is preliminary data.</text>
</comment>
<dbReference type="InterPro" id="IPR015424">
    <property type="entry name" value="PyrdxlP-dep_Trfase"/>
</dbReference>
<feature type="compositionally biased region" description="Basic and acidic residues" evidence="6">
    <location>
        <begin position="67"/>
        <end position="80"/>
    </location>
</feature>
<dbReference type="InterPro" id="IPR050477">
    <property type="entry name" value="GrpII_AminoAcid_Decarb"/>
</dbReference>
<feature type="region of interest" description="Disordered" evidence="6">
    <location>
        <begin position="1"/>
        <end position="26"/>
    </location>
</feature>
<evidence type="ECO:0000256" key="5">
    <source>
        <dbReference type="ARBA" id="ARBA00023239"/>
    </source>
</evidence>
<sequence>MASGQNSKLSIDRSLPNGSNVNPPVVKGVEDKYAKLFYGAMGPQMAKLEQDMEDQLKVLDDMNNKWKEEKEAKDKAEKQKYVPQPLKNSGQNLTQISRRIGGLFRYTNFPEKYVEKPEKPVDHTKVLTQTLEELQASLKTMMPAGGPGASQAAEDTSAIEAKEEEKEEDEDDDEFADEGLILSNLPELSDLERVLMLSHSMAAYATRLSVDHRERFYKRILNDTTEWVTALFRVKDSTAMYHDEPSEGLINVCRLALASKYPDYLEKGFDSLYSKPPVFYISEASSPGLAQVLSRGLGLPESCICIVPCKKSEAGQLHKIDTDAFESLVGDHMASTREPVLLLAYASTPMLAAVDPLQKLKAVCKAKNIWLHVEGLNLATLCLMSIPTNIVSARTSDSCTLDMASWFSFPGSPSVTLYRKESEPTAQLLNLTNESKTQKLKCLPLWIALQAVGVDGMIERVKSAVQMTADVLQFLSKIPAVHILNKKAKEQTKKGVTEYSGLGDLLGQLLSAILVFEMATPVVIFKYGKSRDAPVPEVAPYAASQDPVPQKEADGDNDERLNRYLECLNIWFVETVKRDCPHVYLETVTLEDGTLAIKFSPLEYAYGMHLYSGYNSITMG</sequence>
<proteinExistence type="inferred from homology"/>
<dbReference type="Gene3D" id="3.40.640.10">
    <property type="entry name" value="Type I PLP-dependent aspartate aminotransferase-like (Major domain)"/>
    <property type="match status" value="1"/>
</dbReference>
<feature type="domain" description="PDXDC1/PDXD2 second" evidence="7">
    <location>
        <begin position="520"/>
        <end position="608"/>
    </location>
</feature>
<keyword evidence="3" id="KW-0210">Decarboxylase</keyword>
<dbReference type="OrthoDB" id="2161780at2759"/>
<protein>
    <submittedName>
        <fullName evidence="8">PDXDC1</fullName>
    </submittedName>
</protein>
<evidence type="ECO:0000256" key="6">
    <source>
        <dbReference type="SAM" id="MobiDB-lite"/>
    </source>
</evidence>
<reference evidence="8" key="1">
    <citation type="submission" date="2020-06" db="EMBL/GenBank/DDBJ databases">
        <title>Draft genome of Bugula neritina, a colonial animal packing powerful symbionts and potential medicines.</title>
        <authorList>
            <person name="Rayko M."/>
        </authorList>
    </citation>
    <scope>NUCLEOTIDE SEQUENCE [LARGE SCALE GENOMIC DNA]</scope>
    <source>
        <strain evidence="8">Kwan_BN1</strain>
    </source>
</reference>
<accession>A0A7J7JHC7</accession>
<dbReference type="Pfam" id="PF22930">
    <property type="entry name" value="PDXDC1-like_cen"/>
    <property type="match status" value="1"/>
</dbReference>
<keyword evidence="9" id="KW-1185">Reference proteome</keyword>
<dbReference type="AlphaFoldDB" id="A0A7J7JHC7"/>
<feature type="region of interest" description="Disordered" evidence="6">
    <location>
        <begin position="142"/>
        <end position="174"/>
    </location>
</feature>
<keyword evidence="5" id="KW-0456">Lyase</keyword>
<dbReference type="PANTHER" id="PTHR42735:SF1">
    <property type="entry name" value="PYRIDOXAL-DEPENDENT DECARBOXYLASE DOMAIN-CONTAINING PROTEIN 1-RELATED"/>
    <property type="match status" value="1"/>
</dbReference>